<gene>
    <name evidence="1" type="ORF">GCM10007304_17390</name>
</gene>
<dbReference type="Pfam" id="PF00106">
    <property type="entry name" value="adh_short"/>
    <property type="match status" value="1"/>
</dbReference>
<reference evidence="1" key="2">
    <citation type="submission" date="2020-09" db="EMBL/GenBank/DDBJ databases">
        <authorList>
            <person name="Sun Q."/>
            <person name="Sedlacek I."/>
        </authorList>
    </citation>
    <scope>NUCLEOTIDE SEQUENCE</scope>
    <source>
        <strain evidence="1">CCM 7905</strain>
    </source>
</reference>
<dbReference type="InterPro" id="IPR036291">
    <property type="entry name" value="NAD(P)-bd_dom_sf"/>
</dbReference>
<evidence type="ECO:0000313" key="2">
    <source>
        <dbReference type="Proteomes" id="UP000654257"/>
    </source>
</evidence>
<name>A0A917D193_9NOCA</name>
<comment type="caution">
    <text evidence="1">The sequence shown here is derived from an EMBL/GenBank/DDBJ whole genome shotgun (WGS) entry which is preliminary data.</text>
</comment>
<evidence type="ECO:0000313" key="1">
    <source>
        <dbReference type="EMBL" id="GGG03795.1"/>
    </source>
</evidence>
<sequence length="319" mass="33967">MSFLTRTVDTLLDAAVVPGYSKIGPAVRRRFWASDAPAFPAPLDVVVTGASSGLGAATTVGLARLGARVHMVGRSAQRLEDSAASVRAAVPGADLVVRECDISDLDAVASLTSTLLGELTDIHALIHCAGVMPPERITTPQGHESAFATHVLGPVALTAGLRTLFDDSSRVVFVSSGGMYAVPMAFDDLEFEKGKYRGITAYARTKRMQIVVAEQLAAAFTGEDDPVVHSMHPGWANTPGVTDSLPGFDRVIGRLLRSPKDGADTIVWLAAADEALASSGLFWHDRSPRTTHYPPWRTDTDAARDHLWKTVRAATGIEL</sequence>
<dbReference type="PANTHER" id="PTHR44656:SF7">
    <property type="entry name" value="DEHYDROGENASE_REDUCTASE SDR FAMILY MEMBER 12"/>
    <property type="match status" value="1"/>
</dbReference>
<reference evidence="1" key="1">
    <citation type="journal article" date="2014" name="Int. J. Syst. Evol. Microbiol.">
        <title>Complete genome sequence of Corynebacterium casei LMG S-19264T (=DSM 44701T), isolated from a smear-ripened cheese.</title>
        <authorList>
            <consortium name="US DOE Joint Genome Institute (JGI-PGF)"/>
            <person name="Walter F."/>
            <person name="Albersmeier A."/>
            <person name="Kalinowski J."/>
            <person name="Ruckert C."/>
        </authorList>
    </citation>
    <scope>NUCLEOTIDE SEQUENCE</scope>
    <source>
        <strain evidence="1">CCM 7905</strain>
    </source>
</reference>
<protein>
    <recommendedName>
        <fullName evidence="3">Dehydrogenase</fullName>
    </recommendedName>
</protein>
<dbReference type="EMBL" id="BMCU01000002">
    <property type="protein sequence ID" value="GGG03795.1"/>
    <property type="molecule type" value="Genomic_DNA"/>
</dbReference>
<dbReference type="PANTHER" id="PTHR44656">
    <property type="entry name" value="DEHYDROGENASE/REDUCTASE SDR FAMILY MEMBER 12"/>
    <property type="match status" value="1"/>
</dbReference>
<dbReference type="SUPFAM" id="SSF51735">
    <property type="entry name" value="NAD(P)-binding Rossmann-fold domains"/>
    <property type="match status" value="1"/>
</dbReference>
<dbReference type="PRINTS" id="PR00081">
    <property type="entry name" value="GDHRDH"/>
</dbReference>
<dbReference type="Proteomes" id="UP000654257">
    <property type="component" value="Unassembled WGS sequence"/>
</dbReference>
<proteinExistence type="predicted"/>
<dbReference type="InterPro" id="IPR002347">
    <property type="entry name" value="SDR_fam"/>
</dbReference>
<dbReference type="RefSeq" id="WP_188544410.1">
    <property type="nucleotide sequence ID" value="NZ_BMCU01000002.1"/>
</dbReference>
<dbReference type="AlphaFoldDB" id="A0A917D193"/>
<organism evidence="1 2">
    <name type="scientific">Rhodococcoides trifolii</name>
    <dbReference type="NCBI Taxonomy" id="908250"/>
    <lineage>
        <taxon>Bacteria</taxon>
        <taxon>Bacillati</taxon>
        <taxon>Actinomycetota</taxon>
        <taxon>Actinomycetes</taxon>
        <taxon>Mycobacteriales</taxon>
        <taxon>Nocardiaceae</taxon>
        <taxon>Rhodococcoides</taxon>
    </lineage>
</organism>
<keyword evidence="2" id="KW-1185">Reference proteome</keyword>
<accession>A0A917D193</accession>
<evidence type="ECO:0008006" key="3">
    <source>
        <dbReference type="Google" id="ProtNLM"/>
    </source>
</evidence>
<dbReference type="Gene3D" id="3.40.50.720">
    <property type="entry name" value="NAD(P)-binding Rossmann-like Domain"/>
    <property type="match status" value="1"/>
</dbReference>
<dbReference type="InterPro" id="IPR052992">
    <property type="entry name" value="SDR_member_12"/>
</dbReference>